<evidence type="ECO:0000313" key="2">
    <source>
        <dbReference type="Proteomes" id="UP000276133"/>
    </source>
</evidence>
<accession>A0A3M7T7E6</accession>
<organism evidence="1 2">
    <name type="scientific">Brachionus plicatilis</name>
    <name type="common">Marine rotifer</name>
    <name type="synonym">Brachionus muelleri</name>
    <dbReference type="NCBI Taxonomy" id="10195"/>
    <lineage>
        <taxon>Eukaryota</taxon>
        <taxon>Metazoa</taxon>
        <taxon>Spiralia</taxon>
        <taxon>Gnathifera</taxon>
        <taxon>Rotifera</taxon>
        <taxon>Eurotatoria</taxon>
        <taxon>Monogononta</taxon>
        <taxon>Pseudotrocha</taxon>
        <taxon>Ploima</taxon>
        <taxon>Brachionidae</taxon>
        <taxon>Brachionus</taxon>
    </lineage>
</organism>
<dbReference type="Proteomes" id="UP000276133">
    <property type="component" value="Unassembled WGS sequence"/>
</dbReference>
<protein>
    <submittedName>
        <fullName evidence="1">Uncharacterized protein</fullName>
    </submittedName>
</protein>
<dbReference type="EMBL" id="REGN01000174">
    <property type="protein sequence ID" value="RNA43827.1"/>
    <property type="molecule type" value="Genomic_DNA"/>
</dbReference>
<gene>
    <name evidence="1" type="ORF">BpHYR1_020679</name>
</gene>
<sequence>MNNYFFSIFVYSESDHLKFHCGEKTDIDVRDYSSKTSIEIINRLFMDINRGLVDSNYSQNLDPEEGHYWSKRVDLYESLLHLILRIEAGRVPLNYQNSPSVVGGIPSKKQKKTS</sequence>
<reference evidence="1 2" key="1">
    <citation type="journal article" date="2018" name="Sci. Rep.">
        <title>Genomic signatures of local adaptation to the degree of environmental predictability in rotifers.</title>
        <authorList>
            <person name="Franch-Gras L."/>
            <person name="Hahn C."/>
            <person name="Garcia-Roger E.M."/>
            <person name="Carmona M.J."/>
            <person name="Serra M."/>
            <person name="Gomez A."/>
        </authorList>
    </citation>
    <scope>NUCLEOTIDE SEQUENCE [LARGE SCALE GENOMIC DNA]</scope>
    <source>
        <strain evidence="1">HYR1</strain>
    </source>
</reference>
<proteinExistence type="predicted"/>
<keyword evidence="2" id="KW-1185">Reference proteome</keyword>
<evidence type="ECO:0000313" key="1">
    <source>
        <dbReference type="EMBL" id="RNA43827.1"/>
    </source>
</evidence>
<comment type="caution">
    <text evidence="1">The sequence shown here is derived from an EMBL/GenBank/DDBJ whole genome shotgun (WGS) entry which is preliminary data.</text>
</comment>
<name>A0A3M7T7E6_BRAPC</name>
<dbReference type="AlphaFoldDB" id="A0A3M7T7E6"/>